<dbReference type="InterPro" id="IPR024749">
    <property type="entry name" value="Collagen-bd_put"/>
</dbReference>
<dbReference type="InterPro" id="IPR032260">
    <property type="entry name" value="DUF5060"/>
</dbReference>
<dbReference type="eggNOG" id="COG5492">
    <property type="taxonomic scope" value="Bacteria"/>
</dbReference>
<name>B1ZZ99_OPITP</name>
<evidence type="ECO:0008006" key="6">
    <source>
        <dbReference type="Google" id="ProtNLM"/>
    </source>
</evidence>
<dbReference type="STRING" id="452637.Oter_3897"/>
<accession>B1ZZ99</accession>
<dbReference type="Proteomes" id="UP000007013">
    <property type="component" value="Chromosome"/>
</dbReference>
<feature type="domain" description="DUF5060" evidence="3">
    <location>
        <begin position="40"/>
        <end position="124"/>
    </location>
</feature>
<sequence>MMLLRTVVWAGALVLGSVFCVSASGATRNLGSKTTFSGEQKQWHKVSLTFAGPSTSETNSVNPFTNYRLNVTFKHSASNRTLIVPGYFAADGNAANTGAVSGDKWRVDFTPDATGTWTYVASFRTGSNVAASTSATAGTATSFNGESGSFTIDPTDKTGADFRAKGRLREVGQHYLQHAGSKEYFIKSGAGSPENFLAFADFDNTSAGKKILHHYTAHLSAYRSGDPTWKSGKGKAIIGALNYLASKKVNSVYFLTMNIGGDGDDVFPFVSKTDRTRFDVSKLAQWEIVFSHMDKLGIMLNVVTQEQECDQLLDGGSLGNTRKIYYRELVARFGHHLGVTWNLGEENTNTDAQREAFADYLNALDPYFSLIAVHTYPSQRDTIYTGHLGSELISGASLQLESPSIVHEQTLKWVKKSAAAGSKWVVSVDELGPSSAGVVPDANDPAHETIVHRVLWGSLLAGGAGVEWYFGYNYPQTDLTLEDWKSRDKMWTLTQHAAQFMRDYMPLPLVANYDSITSSTSDYCFGKPGVAYAIYLPQGAITNITVPSGEGYTVHWYNPRAGGSLQTGTVKSIAGGTAAIGRPPTQQSEDWVALLRRTSGTTTGAPAPAPTEPTSTTAVTQLTLVNASTEKDLRALTNGSTITFGTDGKALNVRATTSGTVGSVAFILDGQTIQTENMAPYTLAGDSNGDYASWTPSVGTHVLKVVPYSGRDRTGNAGTALQVSFTVQSTATEDSSSAPVVSEPASGASVTKLTLINASTEKDLRALTNGSTITFGTDGKALNVRAETSGTVGSVAFILDGKTLRTENVAPYTLAGDGTGNYYSWTPSVGSHTLKVVPYSGKDRTGTAGTSLQVGFTVK</sequence>
<gene>
    <name evidence="4" type="ordered locus">Oter_3897</name>
</gene>
<protein>
    <recommendedName>
        <fullName evidence="6">DUF5060 domain-containing protein</fullName>
    </recommendedName>
</protein>
<evidence type="ECO:0000256" key="1">
    <source>
        <dbReference type="SAM" id="SignalP"/>
    </source>
</evidence>
<dbReference type="Pfam" id="PF12904">
    <property type="entry name" value="Collagen_bind_2"/>
    <property type="match status" value="1"/>
</dbReference>
<keyword evidence="5" id="KW-1185">Reference proteome</keyword>
<dbReference type="eggNOG" id="COG3055">
    <property type="taxonomic scope" value="Bacteria"/>
</dbReference>
<feature type="signal peptide" evidence="1">
    <location>
        <begin position="1"/>
        <end position="23"/>
    </location>
</feature>
<organism evidence="4 5">
    <name type="scientific">Opitutus terrae (strain DSM 11246 / JCM 15787 / PB90-1)</name>
    <dbReference type="NCBI Taxonomy" id="452637"/>
    <lineage>
        <taxon>Bacteria</taxon>
        <taxon>Pseudomonadati</taxon>
        <taxon>Verrucomicrobiota</taxon>
        <taxon>Opitutia</taxon>
        <taxon>Opitutales</taxon>
        <taxon>Opitutaceae</taxon>
        <taxon>Opitutus</taxon>
    </lineage>
</organism>
<evidence type="ECO:0000259" key="2">
    <source>
        <dbReference type="Pfam" id="PF12904"/>
    </source>
</evidence>
<evidence type="ECO:0000313" key="4">
    <source>
        <dbReference type="EMBL" id="ACB77171.1"/>
    </source>
</evidence>
<feature type="chain" id="PRO_5002772273" description="DUF5060 domain-containing protein" evidence="1">
    <location>
        <begin position="24"/>
        <end position="859"/>
    </location>
</feature>
<dbReference type="HOGENOM" id="CLU_014102_0_0_0"/>
<dbReference type="EMBL" id="CP001032">
    <property type="protein sequence ID" value="ACB77171.1"/>
    <property type="molecule type" value="Genomic_DNA"/>
</dbReference>
<reference evidence="4 5" key="1">
    <citation type="journal article" date="2011" name="J. Bacteriol.">
        <title>Genome sequence of the verrucomicrobium Opitutus terrae PB90-1, an abundant inhabitant of rice paddy soil ecosystems.</title>
        <authorList>
            <person name="van Passel M.W."/>
            <person name="Kant R."/>
            <person name="Palva A."/>
            <person name="Copeland A."/>
            <person name="Lucas S."/>
            <person name="Lapidus A."/>
            <person name="Glavina del Rio T."/>
            <person name="Pitluck S."/>
            <person name="Goltsman E."/>
            <person name="Clum A."/>
            <person name="Sun H."/>
            <person name="Schmutz J."/>
            <person name="Larimer F.W."/>
            <person name="Land M.L."/>
            <person name="Hauser L."/>
            <person name="Kyrpides N."/>
            <person name="Mikhailova N."/>
            <person name="Richardson P.P."/>
            <person name="Janssen P.H."/>
            <person name="de Vos W.M."/>
            <person name="Smidt H."/>
        </authorList>
    </citation>
    <scope>NUCLEOTIDE SEQUENCE [LARGE SCALE GENOMIC DNA]</scope>
    <source>
        <strain evidence="5">DSM 11246 / JCM 15787 / PB90-1</strain>
    </source>
</reference>
<dbReference type="Pfam" id="PF16586">
    <property type="entry name" value="DUF5060"/>
    <property type="match status" value="1"/>
</dbReference>
<dbReference type="Gene3D" id="2.60.40.10">
    <property type="entry name" value="Immunoglobulins"/>
    <property type="match status" value="3"/>
</dbReference>
<dbReference type="InterPro" id="IPR013783">
    <property type="entry name" value="Ig-like_fold"/>
</dbReference>
<evidence type="ECO:0000259" key="3">
    <source>
        <dbReference type="Pfam" id="PF16586"/>
    </source>
</evidence>
<dbReference type="Gene3D" id="3.20.20.80">
    <property type="entry name" value="Glycosidases"/>
    <property type="match status" value="1"/>
</dbReference>
<feature type="domain" description="Putative collagen-binding" evidence="2">
    <location>
        <begin position="531"/>
        <end position="595"/>
    </location>
</feature>
<evidence type="ECO:0000313" key="5">
    <source>
        <dbReference type="Proteomes" id="UP000007013"/>
    </source>
</evidence>
<dbReference type="KEGG" id="ote:Oter_3897"/>
<keyword evidence="1" id="KW-0732">Signal</keyword>
<proteinExistence type="predicted"/>
<dbReference type="AlphaFoldDB" id="B1ZZ99"/>